<evidence type="ECO:0000313" key="2">
    <source>
        <dbReference type="Proteomes" id="UP000029614"/>
    </source>
</evidence>
<evidence type="ECO:0000313" key="1">
    <source>
        <dbReference type="EMBL" id="KGF50223.1"/>
    </source>
</evidence>
<dbReference type="Proteomes" id="UP000029614">
    <property type="component" value="Unassembled WGS sequence"/>
</dbReference>
<organism evidence="1 2">
    <name type="scientific">Prevotella amnii DNF00058</name>
    <dbReference type="NCBI Taxonomy" id="1401066"/>
    <lineage>
        <taxon>Bacteria</taxon>
        <taxon>Pseudomonadati</taxon>
        <taxon>Bacteroidota</taxon>
        <taxon>Bacteroidia</taxon>
        <taxon>Bacteroidales</taxon>
        <taxon>Prevotellaceae</taxon>
        <taxon>Prevotella</taxon>
    </lineage>
</organism>
<sequence>MTMDDKLKSTLDKVIRLTQQNAEFCSELRKALQIKPSASSVNIGAGITSDVQAIREALEIRANKSIAYDFIQHQRLRDQLIIDNLRMENAALNLQQDEKERFYTFCVNAFYQVENIINYYFHETYPKINDLLYIVEYYTASEVDNNGKSYQFKRNKNRPEQSVADIAIVSKSSALCNILFPGERNYKLLLSNLRNVRNEGAHRCMVIQSEASGNTHLHNFFRKENFNSIRIALIKLCNAIKEHIGKPIKIENVSAIVVSKLPGACFVEFDDRRSKIPDALLKIAKTYEEGDDIKLLLMDGEITDIVS</sequence>
<proteinExistence type="predicted"/>
<reference evidence="1 2" key="1">
    <citation type="submission" date="2014-07" db="EMBL/GenBank/DDBJ databases">
        <authorList>
            <person name="McCorrison J."/>
            <person name="Sanka R."/>
            <person name="Torralba M."/>
            <person name="Gillis M."/>
            <person name="Haft D.H."/>
            <person name="Methe B."/>
            <person name="Sutton G."/>
            <person name="Nelson K.E."/>
        </authorList>
    </citation>
    <scope>NUCLEOTIDE SEQUENCE [LARGE SCALE GENOMIC DNA]</scope>
    <source>
        <strain evidence="1 2">DNF00058</strain>
    </source>
</reference>
<comment type="caution">
    <text evidence="1">The sequence shown here is derived from an EMBL/GenBank/DDBJ whole genome shotgun (WGS) entry which is preliminary data.</text>
</comment>
<keyword evidence="2" id="KW-1185">Reference proteome</keyword>
<name>A0A096AT10_9BACT</name>
<dbReference type="AlphaFoldDB" id="A0A096AT10"/>
<protein>
    <submittedName>
        <fullName evidence="1">Uncharacterized protein</fullName>
    </submittedName>
</protein>
<gene>
    <name evidence="1" type="ORF">HMPREF9302_10180</name>
</gene>
<dbReference type="EMBL" id="JRNU01000085">
    <property type="protein sequence ID" value="KGF50223.1"/>
    <property type="molecule type" value="Genomic_DNA"/>
</dbReference>
<accession>A0A096AT10</accession>